<name>A0ABQ9QG64_9PEZI</name>
<evidence type="ECO:0000313" key="2">
    <source>
        <dbReference type="EMBL" id="KAK1452373.1"/>
    </source>
</evidence>
<protein>
    <submittedName>
        <fullName evidence="2">Uncharacterized protein</fullName>
    </submittedName>
</protein>
<proteinExistence type="predicted"/>
<dbReference type="RefSeq" id="XP_060372145.1">
    <property type="nucleotide sequence ID" value="XM_060533277.1"/>
</dbReference>
<evidence type="ECO:0000313" key="3">
    <source>
        <dbReference type="Proteomes" id="UP001227543"/>
    </source>
</evidence>
<dbReference type="EMBL" id="MLFU01000470">
    <property type="protein sequence ID" value="KAK1452373.1"/>
    <property type="molecule type" value="Genomic_DNA"/>
</dbReference>
<feature type="region of interest" description="Disordered" evidence="1">
    <location>
        <begin position="25"/>
        <end position="69"/>
    </location>
</feature>
<sequence length="153" mass="17338">MSRLEAQCVEHITIYHKRITKSRGIRNDEDTTTGPRLRQRRDLPIFKTSPESSSSARTAPTSPTTAARQKAILTTTAQKAQSETKTTPNSTDWKAYASTLRYWSCSAQDDGGSIKHEEISFCPEFQGLSQDDIRKKLLEKIHRAARRNVRDES</sequence>
<reference evidence="2 3" key="1">
    <citation type="submission" date="2016-10" db="EMBL/GenBank/DDBJ databases">
        <title>The genome sequence of Colletotrichum fioriniae PJ7.</title>
        <authorList>
            <person name="Baroncelli R."/>
        </authorList>
    </citation>
    <scope>NUCLEOTIDE SEQUENCE [LARGE SCALE GENOMIC DNA]</scope>
    <source>
        <strain evidence="2 3">Tom-12</strain>
    </source>
</reference>
<gene>
    <name evidence="2" type="ORF">CTAM01_17292</name>
</gene>
<accession>A0ABQ9QG64</accession>
<feature type="compositionally biased region" description="Low complexity" evidence="1">
    <location>
        <begin position="48"/>
        <end position="67"/>
    </location>
</feature>
<dbReference type="GeneID" id="85417515"/>
<evidence type="ECO:0000256" key="1">
    <source>
        <dbReference type="SAM" id="MobiDB-lite"/>
    </source>
</evidence>
<dbReference type="Proteomes" id="UP001227543">
    <property type="component" value="Unassembled WGS sequence"/>
</dbReference>
<keyword evidence="3" id="KW-1185">Reference proteome</keyword>
<comment type="caution">
    <text evidence="2">The sequence shown here is derived from an EMBL/GenBank/DDBJ whole genome shotgun (WGS) entry which is preliminary data.</text>
</comment>
<organism evidence="2 3">
    <name type="scientific">Colletotrichum tamarilloi</name>
    <dbReference type="NCBI Taxonomy" id="1209934"/>
    <lineage>
        <taxon>Eukaryota</taxon>
        <taxon>Fungi</taxon>
        <taxon>Dikarya</taxon>
        <taxon>Ascomycota</taxon>
        <taxon>Pezizomycotina</taxon>
        <taxon>Sordariomycetes</taxon>
        <taxon>Hypocreomycetidae</taxon>
        <taxon>Glomerellales</taxon>
        <taxon>Glomerellaceae</taxon>
        <taxon>Colletotrichum</taxon>
        <taxon>Colletotrichum acutatum species complex</taxon>
    </lineage>
</organism>